<organism evidence="1 2">
    <name type="scientific">Irpex rosettiformis</name>
    <dbReference type="NCBI Taxonomy" id="378272"/>
    <lineage>
        <taxon>Eukaryota</taxon>
        <taxon>Fungi</taxon>
        <taxon>Dikarya</taxon>
        <taxon>Basidiomycota</taxon>
        <taxon>Agaricomycotina</taxon>
        <taxon>Agaricomycetes</taxon>
        <taxon>Polyporales</taxon>
        <taxon>Irpicaceae</taxon>
        <taxon>Irpex</taxon>
    </lineage>
</organism>
<comment type="caution">
    <text evidence="1">The sequence shown here is derived from an EMBL/GenBank/DDBJ whole genome shotgun (WGS) entry which is preliminary data.</text>
</comment>
<gene>
    <name evidence="1" type="ORF">BDY19DRAFT_991554</name>
</gene>
<evidence type="ECO:0000313" key="1">
    <source>
        <dbReference type="EMBL" id="KAI0090951.1"/>
    </source>
</evidence>
<name>A0ACB8U9N0_9APHY</name>
<dbReference type="Proteomes" id="UP001055072">
    <property type="component" value="Unassembled WGS sequence"/>
</dbReference>
<reference evidence="1" key="1">
    <citation type="journal article" date="2021" name="Environ. Microbiol.">
        <title>Gene family expansions and transcriptome signatures uncover fungal adaptations to wood decay.</title>
        <authorList>
            <person name="Hage H."/>
            <person name="Miyauchi S."/>
            <person name="Viragh M."/>
            <person name="Drula E."/>
            <person name="Min B."/>
            <person name="Chaduli D."/>
            <person name="Navarro D."/>
            <person name="Favel A."/>
            <person name="Norest M."/>
            <person name="Lesage-Meessen L."/>
            <person name="Balint B."/>
            <person name="Merenyi Z."/>
            <person name="de Eugenio L."/>
            <person name="Morin E."/>
            <person name="Martinez A.T."/>
            <person name="Baldrian P."/>
            <person name="Stursova M."/>
            <person name="Martinez M.J."/>
            <person name="Novotny C."/>
            <person name="Magnuson J.K."/>
            <person name="Spatafora J.W."/>
            <person name="Maurice S."/>
            <person name="Pangilinan J."/>
            <person name="Andreopoulos W."/>
            <person name="LaButti K."/>
            <person name="Hundley H."/>
            <person name="Na H."/>
            <person name="Kuo A."/>
            <person name="Barry K."/>
            <person name="Lipzen A."/>
            <person name="Henrissat B."/>
            <person name="Riley R."/>
            <person name="Ahrendt S."/>
            <person name="Nagy L.G."/>
            <person name="Grigoriev I.V."/>
            <person name="Martin F."/>
            <person name="Rosso M.N."/>
        </authorList>
    </citation>
    <scope>NUCLEOTIDE SEQUENCE</scope>
    <source>
        <strain evidence="1">CBS 384.51</strain>
    </source>
</reference>
<protein>
    <submittedName>
        <fullName evidence="1">Uncharacterized protein</fullName>
    </submittedName>
</protein>
<sequence length="915" mass="98065">MSRIPQPPSRNTTRSPAKSSSLSTPSSRLGTTNASSSTRTTKPPASPTTPATSRTLRPQASMKSMKPLSPASPQKSPVRRTPTKTTAVEDGHEEPKTPPMSIREQIALRRAEAKKAAAAAASKGTGFDSFEGLEDALPDASKEEEEEGAVDLGRWSVKETIERARSTGAINLASRALPCLPSALFEIHLGIKPEPLKSVPVEPPITTASSDETSASRRRAANHSAPSWFEAQDLAVLKAWSNDILEIQPEISMFGSLKAIDLHNNKLTSLPDSFADLTVLTSLDLSHNELNNLPTNFWALPSLATLNLSHNHLESLPFFSPFSTADSNPLSRTRDPRGDWYSNTITRATVPLPKLTNLDVSHNRLAATRIDHGPGQLPAGLAKLNLSTNPLGNAASLVRALSRLDHLSEFVAGGADIGDDSFPVNVLSEAYTPFPALSILDVGETQVTRAVVEAALLPVSMKRVVDFDVTTEAPKASTLRVVVGKLVIKEAWELEAEQRVKTRARNHSMAGRENDSLPLTVAKPEAVKEAWEVEAEQGLLTEGGRRRARATVPAVRSPSPQKPHSPPSSSSVAAAPRPKAVEKEAWEIEAEQGLLTAGGRRRARAAAAAAALSVSPSHTPSPSSTPASSPTPSTSALANPQYYNSAAHKLTLPPLSALPKASHMRSFSLAAAKVVASSSSAQDLSLAIPTPTLPLAAITLQPFSDALRSLVLTGRRIDQVFNLPAHADGPFLPRLEELNLENCGLSDSVAVSRSQGVLLSGNDTSTSRTHESILSLIARLFPSLKTLDLSYNSLTSASLSSDALSRIILSCDAQDNGEPARAGLKHLRLRGNRLTELDGFQVVAEAFKGNRLVAEWGLEELDLRDNEIGRLPPEIGLLPMDVFLVDGNVFRVPARRVWEREGTKGLLSWLRGRIE</sequence>
<keyword evidence="2" id="KW-1185">Reference proteome</keyword>
<evidence type="ECO:0000313" key="2">
    <source>
        <dbReference type="Proteomes" id="UP001055072"/>
    </source>
</evidence>
<accession>A0ACB8U9N0</accession>
<dbReference type="EMBL" id="MU274906">
    <property type="protein sequence ID" value="KAI0090951.1"/>
    <property type="molecule type" value="Genomic_DNA"/>
</dbReference>
<proteinExistence type="predicted"/>